<feature type="region of interest" description="Disordered" evidence="2">
    <location>
        <begin position="64"/>
        <end position="120"/>
    </location>
</feature>
<dbReference type="Pfam" id="PF05183">
    <property type="entry name" value="RdRP"/>
    <property type="match status" value="1"/>
</dbReference>
<keyword evidence="1" id="KW-0548">Nucleotidyltransferase</keyword>
<dbReference type="PANTHER" id="PTHR23079">
    <property type="entry name" value="RNA-DEPENDENT RNA POLYMERASE"/>
    <property type="match status" value="1"/>
</dbReference>
<dbReference type="InterPro" id="IPR057596">
    <property type="entry name" value="RDRP_core"/>
</dbReference>
<keyword evidence="6" id="KW-1185">Reference proteome</keyword>
<dbReference type="GO" id="GO:0030422">
    <property type="term" value="P:siRNA processing"/>
    <property type="evidence" value="ECO:0007669"/>
    <property type="project" value="TreeGrafter"/>
</dbReference>
<sequence length="1272" mass="144046">MEVHMHGLPRFLADKAVEKELEPFMAKLGIPQDAFICEKYKRQKWANITFHKRLHGQAFMNSHGEELDQHKPPQNGPRNSNTARSGRNSTSISTNASVAGATASAFRRKPHNQRHRGRSRLHLAGKEIFCSLSKNPNDPRAVAGQPNPITLRALKYTAEEKANPTRNVVEEDPPEVLNLVSLNCGYNVFDGDRLVFVPEVEIRDTGTAKFSKHTLLIKLKSGHIVRISLDTIVSLVCSFDHTFNLTLSEGPSFFHQSNPEKPSTSRHIDPEMENMLDLMKSVFVNDLSGNKEPERTRVCSLNEQHAKVVGHCLVYQFQVTGSDLHRPMRTLKNHHVVPFVRFPIPTLRMAPQQFGCSEHAMHALLEELASVEKARLLPFGILFHLQALAFNAYLHPSVVLSLLKELLRKFKSDRDTGRQPISLNAMRMLFKEIDWPKPHGDPSDFQVTAIIALLLKRDKEARGNISMQTALLASTRNLASIYRATVTPTRITLHGPELEVKNRILRKYPKHHEYFLRVQFCDENGQDLFYNAKVDLAEVWDRFKHVFSTGIQIAGRIYGFLGFSHSSLRSHSTWFRTNFSIIKALGQFSKIRSPARCAARIGQAFSETPFSISLDEHGIKVKDIEDVTSEDGTRVFSDGVGTLTWDVIDIISDILPQKANPPTAYQIRCRGTKGMIAVDSRSNGSVIRFRPSMTKFASDDDRVLEICDMASKPIPLVLNRQMIKILEDMGNTELKRIREVMTDTDNVAGFLKHKKIAENIRFDYLFRQAAKMGVDWQNDHFMCSVVKAVVFRELRLLKHKARIPVENGITLFGIMDETGFLKENEVYVTYDRCEERFPPPPTRGRVLVTRSPALHPGDIQAPLLANPPNGHPLRDHMNVIVFSRHGTHDLPSQLSGGDLDGDIYNVIWDEQARRATVFAPADYPRVAPVGLDREVTKEDMADFFIDFMKSDHLGVIATRHMILADQRDTGTLHDDCLTLSRFHSTAVDYSKTGLAVDLKELPRAERYRPDFLAPGGDVHVIDKSDVRLDDNIVEPAADAEEDQFSPQRHRYYRSDKILGQLYRAVDEKKIWREDVQSKFQPRSASFWDDFLIAIRPRYQAIVDQTEGYVFHMKTARDIRGWYEDAVSNAMNQYSEHPINPITELEVFTGNIHNKSGIQTHRQRDQSIKLKDEFGRICDWITGLMRKVSRDSHAPLTGYETEHDSLHLCLACVYVGNEKSASPDGSRYENMQSFRVVAACALLSELSKFDRGHVGGGYPGVRSRGVAAGCSGK</sequence>
<evidence type="ECO:0000256" key="1">
    <source>
        <dbReference type="RuleBase" id="RU363098"/>
    </source>
</evidence>
<gene>
    <name evidence="5" type="ORF">M406DRAFT_339656</name>
</gene>
<evidence type="ECO:0000313" key="5">
    <source>
        <dbReference type="EMBL" id="KAF3766441.1"/>
    </source>
</evidence>
<protein>
    <recommendedName>
        <fullName evidence="1">RNA-dependent RNA polymerase</fullName>
        <ecNumber evidence="1">2.7.7.48</ecNumber>
    </recommendedName>
</protein>
<dbReference type="AlphaFoldDB" id="A0A9P4Y4E0"/>
<feature type="compositionally biased region" description="Polar residues" evidence="2">
    <location>
        <begin position="76"/>
        <end position="97"/>
    </location>
</feature>
<dbReference type="RefSeq" id="XP_040777402.1">
    <property type="nucleotide sequence ID" value="XM_040921468.1"/>
</dbReference>
<proteinExistence type="inferred from homology"/>
<evidence type="ECO:0000256" key="2">
    <source>
        <dbReference type="SAM" id="MobiDB-lite"/>
    </source>
</evidence>
<dbReference type="PANTHER" id="PTHR23079:SF17">
    <property type="entry name" value="RNA-DEPENDENT RNA POLYMERASE"/>
    <property type="match status" value="1"/>
</dbReference>
<dbReference type="InterPro" id="IPR057503">
    <property type="entry name" value="PH_RdRP"/>
</dbReference>
<evidence type="ECO:0000313" key="6">
    <source>
        <dbReference type="Proteomes" id="UP000803844"/>
    </source>
</evidence>
<keyword evidence="1" id="KW-0694">RNA-binding</keyword>
<comment type="catalytic activity">
    <reaction evidence="1">
        <text>RNA(n) + a ribonucleoside 5'-triphosphate = RNA(n+1) + diphosphate</text>
        <dbReference type="Rhea" id="RHEA:21248"/>
        <dbReference type="Rhea" id="RHEA-COMP:14527"/>
        <dbReference type="Rhea" id="RHEA-COMP:17342"/>
        <dbReference type="ChEBI" id="CHEBI:33019"/>
        <dbReference type="ChEBI" id="CHEBI:61557"/>
        <dbReference type="ChEBI" id="CHEBI:140395"/>
        <dbReference type="EC" id="2.7.7.48"/>
    </reaction>
</comment>
<dbReference type="GO" id="GO:0003968">
    <property type="term" value="F:RNA-directed RNA polymerase activity"/>
    <property type="evidence" value="ECO:0007669"/>
    <property type="project" value="UniProtKB-KW"/>
</dbReference>
<evidence type="ECO:0000259" key="3">
    <source>
        <dbReference type="Pfam" id="PF05183"/>
    </source>
</evidence>
<dbReference type="OrthoDB" id="6513042at2759"/>
<comment type="caution">
    <text evidence="5">The sequence shown here is derived from an EMBL/GenBank/DDBJ whole genome shotgun (WGS) entry which is preliminary data.</text>
</comment>
<feature type="domain" description="RdRP-like PH" evidence="4">
    <location>
        <begin position="178"/>
        <end position="339"/>
    </location>
</feature>
<dbReference type="EC" id="2.7.7.48" evidence="1"/>
<comment type="similarity">
    <text evidence="1">Belongs to the RdRP family.</text>
</comment>
<organism evidence="5 6">
    <name type="scientific">Cryphonectria parasitica (strain ATCC 38755 / EP155)</name>
    <dbReference type="NCBI Taxonomy" id="660469"/>
    <lineage>
        <taxon>Eukaryota</taxon>
        <taxon>Fungi</taxon>
        <taxon>Dikarya</taxon>
        <taxon>Ascomycota</taxon>
        <taxon>Pezizomycotina</taxon>
        <taxon>Sordariomycetes</taxon>
        <taxon>Sordariomycetidae</taxon>
        <taxon>Diaporthales</taxon>
        <taxon>Cryphonectriaceae</taxon>
        <taxon>Cryphonectria-Endothia species complex</taxon>
        <taxon>Cryphonectria</taxon>
    </lineage>
</organism>
<dbReference type="GO" id="GO:0031380">
    <property type="term" value="C:nuclear RNA-directed RNA polymerase complex"/>
    <property type="evidence" value="ECO:0007669"/>
    <property type="project" value="TreeGrafter"/>
</dbReference>
<feature type="domain" description="RDRP core" evidence="3">
    <location>
        <begin position="486"/>
        <end position="1065"/>
    </location>
</feature>
<dbReference type="GeneID" id="63838597"/>
<dbReference type="GO" id="GO:0003723">
    <property type="term" value="F:RNA binding"/>
    <property type="evidence" value="ECO:0007669"/>
    <property type="project" value="UniProtKB-KW"/>
</dbReference>
<dbReference type="Pfam" id="PF25358">
    <property type="entry name" value="PH_fung_RdRP"/>
    <property type="match status" value="1"/>
</dbReference>
<dbReference type="EMBL" id="MU032347">
    <property type="protein sequence ID" value="KAF3766441.1"/>
    <property type="molecule type" value="Genomic_DNA"/>
</dbReference>
<evidence type="ECO:0000259" key="4">
    <source>
        <dbReference type="Pfam" id="PF25358"/>
    </source>
</evidence>
<keyword evidence="1" id="KW-0808">Transferase</keyword>
<dbReference type="InterPro" id="IPR007855">
    <property type="entry name" value="RDRP"/>
</dbReference>
<reference evidence="5" key="1">
    <citation type="journal article" date="2020" name="Phytopathology">
        <title>Genome sequence of the chestnut blight fungus Cryphonectria parasitica EP155: A fundamental resource for an archetypical invasive plant pathogen.</title>
        <authorList>
            <person name="Crouch J.A."/>
            <person name="Dawe A."/>
            <person name="Aerts A."/>
            <person name="Barry K."/>
            <person name="Churchill A.C.L."/>
            <person name="Grimwood J."/>
            <person name="Hillman B."/>
            <person name="Milgroom M.G."/>
            <person name="Pangilinan J."/>
            <person name="Smith M."/>
            <person name="Salamov A."/>
            <person name="Schmutz J."/>
            <person name="Yadav J."/>
            <person name="Grigoriev I.V."/>
            <person name="Nuss D."/>
        </authorList>
    </citation>
    <scope>NUCLEOTIDE SEQUENCE</scope>
    <source>
        <strain evidence="5">EP155</strain>
    </source>
</reference>
<name>A0A9P4Y4E0_CRYP1</name>
<dbReference type="Proteomes" id="UP000803844">
    <property type="component" value="Unassembled WGS sequence"/>
</dbReference>
<feature type="compositionally biased region" description="Basic residues" evidence="2">
    <location>
        <begin position="106"/>
        <end position="120"/>
    </location>
</feature>
<accession>A0A9P4Y4E0</accession>
<keyword evidence="1" id="KW-0696">RNA-directed RNA polymerase</keyword>